<name>A0A1G9XMG0_9FIRM</name>
<feature type="transmembrane region" description="Helical" evidence="8">
    <location>
        <begin position="62"/>
        <end position="80"/>
    </location>
</feature>
<gene>
    <name evidence="10" type="ORF">SAMN05660299_01869</name>
</gene>
<feature type="transmembrane region" description="Helical" evidence="8">
    <location>
        <begin position="190"/>
        <end position="208"/>
    </location>
</feature>
<dbReference type="RefSeq" id="WP_091651015.1">
    <property type="nucleotide sequence ID" value="NZ_FNHQ01000018.1"/>
</dbReference>
<reference evidence="10 11" key="1">
    <citation type="submission" date="2016-10" db="EMBL/GenBank/DDBJ databases">
        <authorList>
            <person name="de Groot N.N."/>
        </authorList>
    </citation>
    <scope>NUCLEOTIDE SEQUENCE [LARGE SCALE GENOMIC DNA]</scope>
    <source>
        <strain evidence="10 11">DSM 16981</strain>
    </source>
</reference>
<feature type="transmembrane region" description="Helical" evidence="8">
    <location>
        <begin position="257"/>
        <end position="274"/>
    </location>
</feature>
<evidence type="ECO:0000256" key="3">
    <source>
        <dbReference type="ARBA" id="ARBA00022448"/>
    </source>
</evidence>
<feature type="transmembrane region" description="Helical" evidence="8">
    <location>
        <begin position="128"/>
        <end position="152"/>
    </location>
</feature>
<proteinExistence type="inferred from homology"/>
<evidence type="ECO:0000256" key="2">
    <source>
        <dbReference type="ARBA" id="ARBA00007755"/>
    </source>
</evidence>
<feature type="transmembrane region" description="Helical" evidence="8">
    <location>
        <begin position="522"/>
        <end position="543"/>
    </location>
</feature>
<feature type="transmembrane region" description="Helical" evidence="8">
    <location>
        <begin position="462"/>
        <end position="484"/>
    </location>
</feature>
<dbReference type="EMBL" id="FNHQ01000018">
    <property type="protein sequence ID" value="SDM97691.1"/>
    <property type="molecule type" value="Genomic_DNA"/>
</dbReference>
<feature type="transmembrane region" description="Helical" evidence="8">
    <location>
        <begin position="86"/>
        <end position="107"/>
    </location>
</feature>
<evidence type="ECO:0000256" key="5">
    <source>
        <dbReference type="ARBA" id="ARBA00022692"/>
    </source>
</evidence>
<evidence type="ECO:0000256" key="6">
    <source>
        <dbReference type="ARBA" id="ARBA00022989"/>
    </source>
</evidence>
<comment type="similarity">
    <text evidence="2">Belongs to the peptide transporter carbon starvation (CstA) (TC 2.A.114) family.</text>
</comment>
<dbReference type="PANTHER" id="PTHR30252:SF3">
    <property type="entry name" value="PYRUVATE_PROTON SYMPORTER BTST"/>
    <property type="match status" value="1"/>
</dbReference>
<evidence type="ECO:0000256" key="8">
    <source>
        <dbReference type="SAM" id="Phobius"/>
    </source>
</evidence>
<feature type="transmembrane region" description="Helical" evidence="8">
    <location>
        <begin position="334"/>
        <end position="355"/>
    </location>
</feature>
<organism evidence="10 11">
    <name type="scientific">Megasphaera paucivorans</name>
    <dbReference type="NCBI Taxonomy" id="349095"/>
    <lineage>
        <taxon>Bacteria</taxon>
        <taxon>Bacillati</taxon>
        <taxon>Bacillota</taxon>
        <taxon>Negativicutes</taxon>
        <taxon>Veillonellales</taxon>
        <taxon>Veillonellaceae</taxon>
        <taxon>Megasphaera</taxon>
    </lineage>
</organism>
<keyword evidence="7 8" id="KW-0472">Membrane</keyword>
<feature type="domain" description="CstA N-terminal" evidence="9">
    <location>
        <begin position="2"/>
        <end position="540"/>
    </location>
</feature>
<feature type="transmembrane region" description="Helical" evidence="8">
    <location>
        <begin position="420"/>
        <end position="441"/>
    </location>
</feature>
<dbReference type="GO" id="GO:0005886">
    <property type="term" value="C:plasma membrane"/>
    <property type="evidence" value="ECO:0007669"/>
    <property type="project" value="UniProtKB-SubCell"/>
</dbReference>
<dbReference type="OrthoDB" id="9761224at2"/>
<dbReference type="InterPro" id="IPR003706">
    <property type="entry name" value="CstA_N"/>
</dbReference>
<evidence type="ECO:0000256" key="4">
    <source>
        <dbReference type="ARBA" id="ARBA00022475"/>
    </source>
</evidence>
<evidence type="ECO:0000313" key="11">
    <source>
        <dbReference type="Proteomes" id="UP000199309"/>
    </source>
</evidence>
<comment type="subcellular location">
    <subcellularLocation>
        <location evidence="1">Cell membrane</location>
        <topology evidence="1">Multi-pass membrane protein</topology>
    </subcellularLocation>
</comment>
<protein>
    <submittedName>
        <fullName evidence="10">Carbon starvation protein</fullName>
    </submittedName>
</protein>
<keyword evidence="3" id="KW-0813">Transport</keyword>
<feature type="transmembrane region" description="Helical" evidence="8">
    <location>
        <begin position="294"/>
        <end position="314"/>
    </location>
</feature>
<dbReference type="Pfam" id="PF02554">
    <property type="entry name" value="CstA"/>
    <property type="match status" value="1"/>
</dbReference>
<dbReference type="PANTHER" id="PTHR30252">
    <property type="entry name" value="INNER MEMBRANE PEPTIDE TRANSPORTER"/>
    <property type="match status" value="1"/>
</dbReference>
<evidence type="ECO:0000256" key="1">
    <source>
        <dbReference type="ARBA" id="ARBA00004651"/>
    </source>
</evidence>
<evidence type="ECO:0000256" key="7">
    <source>
        <dbReference type="ARBA" id="ARBA00023136"/>
    </source>
</evidence>
<feature type="transmembrane region" description="Helical" evidence="8">
    <location>
        <begin position="220"/>
        <end position="245"/>
    </location>
</feature>
<keyword evidence="11" id="KW-1185">Reference proteome</keyword>
<feature type="transmembrane region" description="Helical" evidence="8">
    <location>
        <begin position="158"/>
        <end position="178"/>
    </location>
</feature>
<sequence>MNGLFLVIISALVFVLAYRFYGAFIAAKVLTVNQYKVTPAFRFEDGHDYVPTNKYVVFGHHFAAIAGAGPLVGPVIAAQFGYLPGALWILIGGVLAGAVHDMVILFCSMRYDGKSIAEIAKSQIGDKVGLATSFAVLFLNILAMAGMAVVIVNALHDSAWGTFTIAMTIPIALFIGVYMQYLRPGKIKEGTIIGVVLTLLAVVVGPAVQASPTIAPLFTIGPTGIGIALIIYGFVAAALPVWLLLAPRDYLSTYMKIGTIGALAIGIIIVGPMIQMPALTQFVSGGGPVITGPVLPYVFITIACGAVSGFHAMISTGTTPKMLMNERSILPVGYGAMVTESFVAMMALIAATSLVPADYFAINSSEAAFKALNMSVVDLPQLNAMIGENVAHRPGGAVSLAVGMAFIFSNLPGLDQLMNYWYHFCIMFEALFIMTIIDAGTRVGRYMLQELIGRVWPKFGDAHWMPGAVIASALISGAWGYIVLQGNLSTIWPIFGVSNQLLAIITLAISSVVICSIGKARYVWVTAIPWAFLTVVIFWADFLNMFNIYLPKGEWLLFTVSAIMAILVIIVSIGSLKKCMELSKTVPPDYKTQAEYEAEELQHLKEQESAGGDYAATVKEFEADTLVTK</sequence>
<dbReference type="GO" id="GO:0009267">
    <property type="term" value="P:cellular response to starvation"/>
    <property type="evidence" value="ECO:0007669"/>
    <property type="project" value="InterPro"/>
</dbReference>
<dbReference type="STRING" id="349095.SAMN05660299_01869"/>
<dbReference type="InterPro" id="IPR051605">
    <property type="entry name" value="CstA"/>
</dbReference>
<feature type="transmembrane region" description="Helical" evidence="8">
    <location>
        <begin position="490"/>
        <end position="515"/>
    </location>
</feature>
<accession>A0A1G9XMG0</accession>
<feature type="transmembrane region" description="Helical" evidence="8">
    <location>
        <begin position="555"/>
        <end position="576"/>
    </location>
</feature>
<feature type="transmembrane region" description="Helical" evidence="8">
    <location>
        <begin position="6"/>
        <end position="27"/>
    </location>
</feature>
<dbReference type="AlphaFoldDB" id="A0A1G9XMG0"/>
<evidence type="ECO:0000259" key="9">
    <source>
        <dbReference type="Pfam" id="PF02554"/>
    </source>
</evidence>
<keyword evidence="4" id="KW-1003">Cell membrane</keyword>
<keyword evidence="6 8" id="KW-1133">Transmembrane helix</keyword>
<evidence type="ECO:0000313" key="10">
    <source>
        <dbReference type="EMBL" id="SDM97691.1"/>
    </source>
</evidence>
<keyword evidence="5 8" id="KW-0812">Transmembrane</keyword>
<dbReference type="Proteomes" id="UP000199309">
    <property type="component" value="Unassembled WGS sequence"/>
</dbReference>